<dbReference type="GO" id="GO:0009279">
    <property type="term" value="C:cell outer membrane"/>
    <property type="evidence" value="ECO:0007669"/>
    <property type="project" value="UniProtKB-SubCell"/>
</dbReference>
<feature type="chain" id="PRO_5020238202" evidence="6">
    <location>
        <begin position="29"/>
        <end position="257"/>
    </location>
</feature>
<keyword evidence="4" id="KW-0472">Membrane</keyword>
<evidence type="ECO:0000313" key="8">
    <source>
        <dbReference type="Proteomes" id="UP000296374"/>
    </source>
</evidence>
<evidence type="ECO:0000256" key="1">
    <source>
        <dbReference type="ARBA" id="ARBA00004442"/>
    </source>
</evidence>
<accession>A0A4P7HKX1</accession>
<proteinExistence type="inferred from homology"/>
<keyword evidence="3 6" id="KW-0732">Signal</keyword>
<dbReference type="Proteomes" id="UP000296374">
    <property type="component" value="Chromosome"/>
</dbReference>
<evidence type="ECO:0000256" key="2">
    <source>
        <dbReference type="ARBA" id="ARBA00005722"/>
    </source>
</evidence>
<evidence type="ECO:0000313" key="7">
    <source>
        <dbReference type="EMBL" id="QBX34849.1"/>
    </source>
</evidence>
<comment type="similarity">
    <text evidence="2">Belongs to the MipA/OmpV family.</text>
</comment>
<reference evidence="8" key="1">
    <citation type="submission" date="2019-03" db="EMBL/GenBank/DDBJ databases">
        <authorList>
            <person name="Li J."/>
        </authorList>
    </citation>
    <scope>NUCLEOTIDE SEQUENCE [LARGE SCALE GENOMIC DNA]</scope>
    <source>
        <strain evidence="8">2251</strain>
    </source>
</reference>
<dbReference type="PANTHER" id="PTHR38776">
    <property type="entry name" value="MLTA-INTERACTING PROTEIN-RELATED"/>
    <property type="match status" value="1"/>
</dbReference>
<evidence type="ECO:0000256" key="6">
    <source>
        <dbReference type="SAM" id="SignalP"/>
    </source>
</evidence>
<evidence type="ECO:0000256" key="4">
    <source>
        <dbReference type="ARBA" id="ARBA00023136"/>
    </source>
</evidence>
<dbReference type="AlphaFoldDB" id="A0A4P7HKX1"/>
<evidence type="ECO:0000256" key="3">
    <source>
        <dbReference type="ARBA" id="ARBA00022729"/>
    </source>
</evidence>
<feature type="signal peptide" evidence="6">
    <location>
        <begin position="1"/>
        <end position="28"/>
    </location>
</feature>
<dbReference type="Pfam" id="PF06629">
    <property type="entry name" value="MipA"/>
    <property type="match status" value="1"/>
</dbReference>
<dbReference type="PANTHER" id="PTHR38776:SF1">
    <property type="entry name" value="MLTA-INTERACTING PROTEIN-RELATED"/>
    <property type="match status" value="1"/>
</dbReference>
<dbReference type="InterPro" id="IPR010583">
    <property type="entry name" value="MipA"/>
</dbReference>
<name>A0A4P7HKX1_9RHOB</name>
<protein>
    <submittedName>
        <fullName evidence="7">MipA/OmpV family protein</fullName>
    </submittedName>
</protein>
<gene>
    <name evidence="7" type="ORF">E4191_09085</name>
</gene>
<comment type="subcellular location">
    <subcellularLocation>
        <location evidence="1">Cell outer membrane</location>
    </subcellularLocation>
</comment>
<keyword evidence="5" id="KW-0998">Cell outer membrane</keyword>
<evidence type="ECO:0000256" key="5">
    <source>
        <dbReference type="ARBA" id="ARBA00023237"/>
    </source>
</evidence>
<organism evidence="7 8">
    <name type="scientific">Paracoccus liaowanqingii</name>
    <dbReference type="NCBI Taxonomy" id="2560053"/>
    <lineage>
        <taxon>Bacteria</taxon>
        <taxon>Pseudomonadati</taxon>
        <taxon>Pseudomonadota</taxon>
        <taxon>Alphaproteobacteria</taxon>
        <taxon>Rhodobacterales</taxon>
        <taxon>Paracoccaceae</taxon>
        <taxon>Paracoccus</taxon>
    </lineage>
</organism>
<dbReference type="KEGG" id="plia:E4191_09085"/>
<dbReference type="EMBL" id="CP038439">
    <property type="protein sequence ID" value="QBX34849.1"/>
    <property type="molecule type" value="Genomic_DNA"/>
</dbReference>
<sequence>MAVTPFDRNSPMKYALAFAILFAAPVSAQDFGLTGDRVFSFDLGLGAKIGSAYPGAEEAEVAPWFIFRDAGFGPVGTAPAQGFSLAPSINIVGSRDSSDEAALTGLDDIDRAYELGLRASYATGPVTAYGSLRRGFDGHEGLTGEVGAKYRTELSDRVTLWSGAEVGYGNDAFNDTYFGVTPAEGAISGLPVTAPGGGVNEAAITFEARYALNDTTALSGEVRYGKLIGDAADSPVVQDEYQPSLRLGITRRFSFGF</sequence>